<dbReference type="Proteomes" id="UP000193467">
    <property type="component" value="Unassembled WGS sequence"/>
</dbReference>
<evidence type="ECO:0000259" key="1">
    <source>
        <dbReference type="Pfam" id="PF01048"/>
    </source>
</evidence>
<dbReference type="PANTHER" id="PTHR43691:SF14">
    <property type="entry name" value="URIDINE PHOSPHORYLASE"/>
    <property type="match status" value="1"/>
</dbReference>
<keyword evidence="3" id="KW-1185">Reference proteome</keyword>
<dbReference type="STRING" id="106004.A0A1Y2FZG1"/>
<proteinExistence type="predicted"/>
<dbReference type="Pfam" id="PF01048">
    <property type="entry name" value="PNP_UDP_1"/>
    <property type="match status" value="1"/>
</dbReference>
<dbReference type="GO" id="GO:0006218">
    <property type="term" value="P:uridine catabolic process"/>
    <property type="evidence" value="ECO:0007669"/>
    <property type="project" value="TreeGrafter"/>
</dbReference>
<dbReference type="PANTHER" id="PTHR43691">
    <property type="entry name" value="URIDINE PHOSPHORYLASE"/>
    <property type="match status" value="1"/>
</dbReference>
<accession>A0A1Y2FZG1</accession>
<name>A0A1Y2FZG1_9BASI</name>
<dbReference type="AlphaFoldDB" id="A0A1Y2FZG1"/>
<organism evidence="2 3">
    <name type="scientific">Leucosporidium creatinivorum</name>
    <dbReference type="NCBI Taxonomy" id="106004"/>
    <lineage>
        <taxon>Eukaryota</taxon>
        <taxon>Fungi</taxon>
        <taxon>Dikarya</taxon>
        <taxon>Basidiomycota</taxon>
        <taxon>Pucciniomycotina</taxon>
        <taxon>Microbotryomycetes</taxon>
        <taxon>Leucosporidiales</taxon>
        <taxon>Leucosporidium</taxon>
    </lineage>
</organism>
<sequence>MKATMHDANFPKDSSGAVYHIGVKPGEVANRIVTCGDPIRLRRFATFLDPSPKPFELVSSRGYTTITGCYKGVPISLIAIGMGVAMVDFLVREVRAVVSGDLAIVRFGSCGSLSPELPVGSIGVPRNAMTISTNYAHFHGDESLPPYVFSPPISSDPKLHQVLVSTLDSAVASSTCKICPTELHASADCFYSSQGRIDPQFKDDNADFVPQLLDAAPEVKSLEMETAHLFHLASVARHAKISAAACHMIFADRVGQEFIDPLVVAELEPKVGRACLDAIISFPLSDEALHPEEGSVWEI</sequence>
<dbReference type="GO" id="GO:0005829">
    <property type="term" value="C:cytosol"/>
    <property type="evidence" value="ECO:0007669"/>
    <property type="project" value="TreeGrafter"/>
</dbReference>
<feature type="domain" description="Nucleoside phosphorylase" evidence="1">
    <location>
        <begin position="31"/>
        <end position="255"/>
    </location>
</feature>
<dbReference type="Gene3D" id="3.40.50.1580">
    <property type="entry name" value="Nucleoside phosphorylase domain"/>
    <property type="match status" value="1"/>
</dbReference>
<evidence type="ECO:0000313" key="2">
    <source>
        <dbReference type="EMBL" id="ORY88946.1"/>
    </source>
</evidence>
<reference evidence="2 3" key="1">
    <citation type="submission" date="2016-07" db="EMBL/GenBank/DDBJ databases">
        <title>Pervasive Adenine N6-methylation of Active Genes in Fungi.</title>
        <authorList>
            <consortium name="DOE Joint Genome Institute"/>
            <person name="Mondo S.J."/>
            <person name="Dannebaum R.O."/>
            <person name="Kuo R.C."/>
            <person name="Labutti K."/>
            <person name="Haridas S."/>
            <person name="Kuo A."/>
            <person name="Salamov A."/>
            <person name="Ahrendt S.R."/>
            <person name="Lipzen A."/>
            <person name="Sullivan W."/>
            <person name="Andreopoulos W.B."/>
            <person name="Clum A."/>
            <person name="Lindquist E."/>
            <person name="Daum C."/>
            <person name="Ramamoorthy G.K."/>
            <person name="Gryganskyi A."/>
            <person name="Culley D."/>
            <person name="Magnuson J.K."/>
            <person name="James T.Y."/>
            <person name="O'Malley M.A."/>
            <person name="Stajich J.E."/>
            <person name="Spatafora J.W."/>
            <person name="Visel A."/>
            <person name="Grigoriev I.V."/>
        </authorList>
    </citation>
    <scope>NUCLEOTIDE SEQUENCE [LARGE SCALE GENOMIC DNA]</scope>
    <source>
        <strain evidence="2 3">62-1032</strain>
    </source>
</reference>
<dbReference type="EMBL" id="MCGR01000007">
    <property type="protein sequence ID" value="ORY88946.1"/>
    <property type="molecule type" value="Genomic_DNA"/>
</dbReference>
<dbReference type="OrthoDB" id="416752at2759"/>
<dbReference type="GO" id="GO:0004850">
    <property type="term" value="F:uridine phosphorylase activity"/>
    <property type="evidence" value="ECO:0007669"/>
    <property type="project" value="TreeGrafter"/>
</dbReference>
<dbReference type="InterPro" id="IPR000845">
    <property type="entry name" value="Nucleoside_phosphorylase_d"/>
</dbReference>
<dbReference type="CDD" id="cd17769">
    <property type="entry name" value="NP_TgUP-like"/>
    <property type="match status" value="1"/>
</dbReference>
<dbReference type="InParanoid" id="A0A1Y2FZG1"/>
<comment type="caution">
    <text evidence="2">The sequence shown here is derived from an EMBL/GenBank/DDBJ whole genome shotgun (WGS) entry which is preliminary data.</text>
</comment>
<dbReference type="SUPFAM" id="SSF53167">
    <property type="entry name" value="Purine and uridine phosphorylases"/>
    <property type="match status" value="1"/>
</dbReference>
<evidence type="ECO:0000313" key="3">
    <source>
        <dbReference type="Proteomes" id="UP000193467"/>
    </source>
</evidence>
<dbReference type="InterPro" id="IPR035994">
    <property type="entry name" value="Nucleoside_phosphorylase_sf"/>
</dbReference>
<gene>
    <name evidence="2" type="ORF">BCR35DRAFT_300700</name>
</gene>
<protein>
    <submittedName>
        <fullName evidence="2">Nucleoside phosphorylase domain-containing protein</fullName>
    </submittedName>
</protein>